<dbReference type="InterPro" id="IPR006179">
    <property type="entry name" value="5_nucleotidase/apyrase"/>
</dbReference>
<dbReference type="PRINTS" id="PR01607">
    <property type="entry name" value="APYRASEFAMLY"/>
</dbReference>
<dbReference type="GO" id="GO:0016787">
    <property type="term" value="F:hydrolase activity"/>
    <property type="evidence" value="ECO:0007669"/>
    <property type="project" value="UniProtKB-KW"/>
</dbReference>
<keyword evidence="6" id="KW-1185">Reference proteome</keyword>
<evidence type="ECO:0000256" key="1">
    <source>
        <dbReference type="ARBA" id="ARBA00022729"/>
    </source>
</evidence>
<dbReference type="InterPro" id="IPR008334">
    <property type="entry name" value="5'-Nucleotdase_C"/>
</dbReference>
<dbReference type="EMBL" id="CP146256">
    <property type="protein sequence ID" value="XAH74188.1"/>
    <property type="molecule type" value="Genomic_DNA"/>
</dbReference>
<dbReference type="Pfam" id="PF02872">
    <property type="entry name" value="5_nucleotid_C"/>
    <property type="match status" value="1"/>
</dbReference>
<dbReference type="InterPro" id="IPR029052">
    <property type="entry name" value="Metallo-depent_PP-like"/>
</dbReference>
<accession>A0ABZ3EXS9</accession>
<gene>
    <name evidence="5" type="ORF">V6984_22255</name>
</gene>
<dbReference type="SUPFAM" id="SSF56300">
    <property type="entry name" value="Metallo-dependent phosphatases"/>
    <property type="match status" value="1"/>
</dbReference>
<dbReference type="RefSeq" id="WP_342757782.1">
    <property type="nucleotide sequence ID" value="NZ_CP146256.1"/>
</dbReference>
<evidence type="ECO:0000259" key="4">
    <source>
        <dbReference type="Pfam" id="PF02872"/>
    </source>
</evidence>
<comment type="similarity">
    <text evidence="2">Belongs to the 5'-nucleotidase family.</text>
</comment>
<dbReference type="Gene3D" id="3.90.780.10">
    <property type="entry name" value="5'-Nucleotidase, C-terminal domain"/>
    <property type="match status" value="1"/>
</dbReference>
<proteinExistence type="inferred from homology"/>
<dbReference type="PANTHER" id="PTHR11575:SF6">
    <property type="entry name" value="2',3'-CYCLIC-NUCLEOTIDE 2'-PHOSPHODIESTERASE_3'-NUCLEOTIDASE"/>
    <property type="match status" value="1"/>
</dbReference>
<feature type="domain" description="Calcineurin-like phosphoesterase" evidence="3">
    <location>
        <begin position="15"/>
        <end position="213"/>
    </location>
</feature>
<name>A0ABZ3EXS9_9FIRM</name>
<protein>
    <submittedName>
        <fullName evidence="5">Bifunctional UDP-sugar hydrolase/5'-nucleotidase</fullName>
    </submittedName>
</protein>
<dbReference type="PANTHER" id="PTHR11575">
    <property type="entry name" value="5'-NUCLEOTIDASE-RELATED"/>
    <property type="match status" value="1"/>
</dbReference>
<evidence type="ECO:0000259" key="3">
    <source>
        <dbReference type="Pfam" id="PF00149"/>
    </source>
</evidence>
<reference evidence="5 6" key="1">
    <citation type="submission" date="2024-02" db="EMBL/GenBank/DDBJ databases">
        <title>Bacterial strain from lacustrine sediment.</title>
        <authorList>
            <person name="Petit C."/>
            <person name="Fadhlaoui K."/>
        </authorList>
    </citation>
    <scope>NUCLEOTIDE SEQUENCE [LARGE SCALE GENOMIC DNA]</scope>
    <source>
        <strain evidence="5 6">IPX-CK</strain>
    </source>
</reference>
<dbReference type="Pfam" id="PF00149">
    <property type="entry name" value="Metallophos"/>
    <property type="match status" value="1"/>
</dbReference>
<evidence type="ECO:0000313" key="5">
    <source>
        <dbReference type="EMBL" id="XAH74188.1"/>
    </source>
</evidence>
<keyword evidence="2 5" id="KW-0378">Hydrolase</keyword>
<keyword evidence="2" id="KW-0547">Nucleotide-binding</keyword>
<evidence type="ECO:0000313" key="6">
    <source>
        <dbReference type="Proteomes" id="UP001451571"/>
    </source>
</evidence>
<organism evidence="5 6">
    <name type="scientific">Kineothrix sedimenti</name>
    <dbReference type="NCBI Taxonomy" id="3123317"/>
    <lineage>
        <taxon>Bacteria</taxon>
        <taxon>Bacillati</taxon>
        <taxon>Bacillota</taxon>
        <taxon>Clostridia</taxon>
        <taxon>Lachnospirales</taxon>
        <taxon>Lachnospiraceae</taxon>
        <taxon>Kineothrix</taxon>
    </lineage>
</organism>
<sequence length="490" mass="53685">MPVNYSDALPSDSGILTLAETYKKEGNTLIIDGGDILQGTPLTQYYLEHCGQYPFHPVALSMNAAGYDYITLGNHDFNYGYDVLKDYLHALNAQCLCANVHDLRGELGILEKTIHILPNGLRIGMTGIVTDFVKIWESKKNLAGLAISDSFETAKSMYEELRPECDVCVCIYHGGFERDLVTGALLFDTGENVGGRICEELGFDIVLTGHQHIEVPGIKIADTHAVQLPDGAAQYIRLNGQTDSEDGIQIQSELMPAGSRCAAEPYHTILPLEKEVQRWLDQPVGTLDVNIVPEEKLYAAQQGSRLAALFNQIQMDATGAQFSCTSLGNQPAGMPKDVTIRSIIAAYLFANTLVVLEVTEDILKAALERCAAYFTLENGVPSISDVFLKPKIEHYNYDFYAGLRYTFDLRRPVGQRVISIAGADGSPLGKGPFSLCTSNYRATGTGGYEVLRKCPVLWRGNKEMAQLAAAYIRGRSPLTVPEPDGPVIVY</sequence>
<keyword evidence="1" id="KW-0732">Signal</keyword>
<dbReference type="Proteomes" id="UP001451571">
    <property type="component" value="Chromosome"/>
</dbReference>
<dbReference type="InterPro" id="IPR036907">
    <property type="entry name" value="5'-Nucleotdase_C_sf"/>
</dbReference>
<evidence type="ECO:0000256" key="2">
    <source>
        <dbReference type="RuleBase" id="RU362119"/>
    </source>
</evidence>
<dbReference type="InterPro" id="IPR004843">
    <property type="entry name" value="Calcineurin-like_PHP"/>
</dbReference>
<feature type="domain" description="5'-Nucleotidase C-terminal" evidence="4">
    <location>
        <begin position="284"/>
        <end position="451"/>
    </location>
</feature>
<dbReference type="Gene3D" id="3.60.21.10">
    <property type="match status" value="1"/>
</dbReference>
<dbReference type="SUPFAM" id="SSF55816">
    <property type="entry name" value="5'-nucleotidase (syn. UDP-sugar hydrolase), C-terminal domain"/>
    <property type="match status" value="1"/>
</dbReference>